<dbReference type="STRING" id="1184151.AW736_03135"/>
<protein>
    <submittedName>
        <fullName evidence="1">Uncharacterized protein</fullName>
    </submittedName>
</protein>
<evidence type="ECO:0000313" key="1">
    <source>
        <dbReference type="EMBL" id="OAM91466.1"/>
    </source>
</evidence>
<sequence length="84" mass="9527">MKPARLTEMFRRCGAFAIAAQPARLLQPDPRIGLACRPGLRHIGKMFRSLNAHGFQCGQFRVNAFAVVRGVWRHEAGVFFIKFK</sequence>
<accession>A0A178IQG1</accession>
<reference evidence="1 2" key="1">
    <citation type="submission" date="2016-01" db="EMBL/GenBank/DDBJ databases">
        <title>High potential of lignocellulose degradation of a new Verrucomicrobia species.</title>
        <authorList>
            <person name="Wang Y."/>
            <person name="Shi Y."/>
            <person name="Qiu Z."/>
            <person name="Liu S."/>
            <person name="Yang H."/>
        </authorList>
    </citation>
    <scope>NUCLEOTIDE SEQUENCE [LARGE SCALE GENOMIC DNA]</scope>
    <source>
        <strain evidence="1 2">TSB47</strain>
    </source>
</reference>
<dbReference type="Proteomes" id="UP000078486">
    <property type="component" value="Unassembled WGS sequence"/>
</dbReference>
<proteinExistence type="predicted"/>
<comment type="caution">
    <text evidence="1">The sequence shown here is derived from an EMBL/GenBank/DDBJ whole genome shotgun (WGS) entry which is preliminary data.</text>
</comment>
<name>A0A178IQG1_9BACT</name>
<organism evidence="1 2">
    <name type="scientific">Termitidicoccus mucosus</name>
    <dbReference type="NCBI Taxonomy" id="1184151"/>
    <lineage>
        <taxon>Bacteria</taxon>
        <taxon>Pseudomonadati</taxon>
        <taxon>Verrucomicrobiota</taxon>
        <taxon>Opitutia</taxon>
        <taxon>Opitutales</taxon>
        <taxon>Opitutaceae</taxon>
        <taxon>Termitidicoccus</taxon>
    </lineage>
</organism>
<dbReference type="EMBL" id="LRRQ01000027">
    <property type="protein sequence ID" value="OAM91466.1"/>
    <property type="molecule type" value="Genomic_DNA"/>
</dbReference>
<evidence type="ECO:0000313" key="2">
    <source>
        <dbReference type="Proteomes" id="UP000078486"/>
    </source>
</evidence>
<keyword evidence="2" id="KW-1185">Reference proteome</keyword>
<dbReference type="AlphaFoldDB" id="A0A178IQG1"/>
<gene>
    <name evidence="1" type="ORF">AW736_03135</name>
</gene>